<keyword evidence="3" id="KW-1185">Reference proteome</keyword>
<dbReference type="RefSeq" id="WP_317982148.1">
    <property type="nucleotide sequence ID" value="NZ_BTCL01000032.1"/>
</dbReference>
<sequence>MNITALEGKRIKLLPLAEEHAEPLFACSRSDELWEQLPVKVHTLQEMERFVQTAIQGRERGEEYPFAVFDKQLNRLVGTTRYLRIAPSHRNLNIGWTWYSPEVWRTAVNTESKYLLLKYAFEQWEAVRVELITTTSHHRSQRAIERLGATREGVLRKKYNGKDYVIFSFISEEWLPVKERLEKLMDREVMP</sequence>
<dbReference type="PANTHER" id="PTHR43610:SF1">
    <property type="entry name" value="N-ACETYLTRANSFERASE DOMAIN-CONTAINING PROTEIN"/>
    <property type="match status" value="1"/>
</dbReference>
<dbReference type="InterPro" id="IPR000182">
    <property type="entry name" value="GNAT_dom"/>
</dbReference>
<protein>
    <submittedName>
        <fullName evidence="2">N-acetyltransferase</fullName>
    </submittedName>
</protein>
<dbReference type="Pfam" id="PF13302">
    <property type="entry name" value="Acetyltransf_3"/>
    <property type="match status" value="1"/>
</dbReference>
<proteinExistence type="predicted"/>
<dbReference type="EMBL" id="BTCL01000032">
    <property type="protein sequence ID" value="GMK48642.1"/>
    <property type="molecule type" value="Genomic_DNA"/>
</dbReference>
<reference evidence="2 3" key="1">
    <citation type="submission" date="2023-05" db="EMBL/GenBank/DDBJ databases">
        <title>Draft genome of Paenibacillus sp. CCS26.</title>
        <authorList>
            <person name="Akita H."/>
            <person name="Shinto Y."/>
            <person name="Kimura Z."/>
        </authorList>
    </citation>
    <scope>NUCLEOTIDE SEQUENCE [LARGE SCALE GENOMIC DNA]</scope>
    <source>
        <strain evidence="2 3">CCS26</strain>
    </source>
</reference>
<feature type="domain" description="N-acetyltransferase" evidence="1">
    <location>
        <begin position="11"/>
        <end position="171"/>
    </location>
</feature>
<dbReference type="PANTHER" id="PTHR43610">
    <property type="entry name" value="BLL6696 PROTEIN"/>
    <property type="match status" value="1"/>
</dbReference>
<dbReference type="PROSITE" id="PS51186">
    <property type="entry name" value="GNAT"/>
    <property type="match status" value="1"/>
</dbReference>
<dbReference type="InterPro" id="IPR016181">
    <property type="entry name" value="Acyl_CoA_acyltransferase"/>
</dbReference>
<dbReference type="Proteomes" id="UP001285921">
    <property type="component" value="Unassembled WGS sequence"/>
</dbReference>
<comment type="caution">
    <text evidence="2">The sequence shown here is derived from an EMBL/GenBank/DDBJ whole genome shotgun (WGS) entry which is preliminary data.</text>
</comment>
<organism evidence="2 3">
    <name type="scientific">Paenibacillus glycanilyticus</name>
    <dbReference type="NCBI Taxonomy" id="126569"/>
    <lineage>
        <taxon>Bacteria</taxon>
        <taxon>Bacillati</taxon>
        <taxon>Bacillota</taxon>
        <taxon>Bacilli</taxon>
        <taxon>Bacillales</taxon>
        <taxon>Paenibacillaceae</taxon>
        <taxon>Paenibacillus</taxon>
    </lineage>
</organism>
<accession>A0ABQ6NU64</accession>
<dbReference type="Gene3D" id="3.40.630.30">
    <property type="match status" value="1"/>
</dbReference>
<evidence type="ECO:0000259" key="1">
    <source>
        <dbReference type="PROSITE" id="PS51186"/>
    </source>
</evidence>
<evidence type="ECO:0000313" key="2">
    <source>
        <dbReference type="EMBL" id="GMK48642.1"/>
    </source>
</evidence>
<name>A0ABQ6NU64_9BACL</name>
<gene>
    <name evidence="2" type="ORF">PghCCS26_57720</name>
</gene>
<evidence type="ECO:0000313" key="3">
    <source>
        <dbReference type="Proteomes" id="UP001285921"/>
    </source>
</evidence>
<dbReference type="SUPFAM" id="SSF55729">
    <property type="entry name" value="Acyl-CoA N-acyltransferases (Nat)"/>
    <property type="match status" value="1"/>
</dbReference>